<name>A0ABD5U720_9EURY</name>
<gene>
    <name evidence="2" type="ORF">ACFQHK_02320</name>
</gene>
<dbReference type="Proteomes" id="UP001596406">
    <property type="component" value="Unassembled WGS sequence"/>
</dbReference>
<evidence type="ECO:0000256" key="1">
    <source>
        <dbReference type="SAM" id="Phobius"/>
    </source>
</evidence>
<evidence type="ECO:0000313" key="2">
    <source>
        <dbReference type="EMBL" id="MFC6835340.1"/>
    </source>
</evidence>
<evidence type="ECO:0000313" key="3">
    <source>
        <dbReference type="Proteomes" id="UP001596406"/>
    </source>
</evidence>
<feature type="transmembrane region" description="Helical" evidence="1">
    <location>
        <begin position="32"/>
        <end position="50"/>
    </location>
</feature>
<comment type="caution">
    <text evidence="2">The sequence shown here is derived from an EMBL/GenBank/DDBJ whole genome shotgun (WGS) entry which is preliminary data.</text>
</comment>
<dbReference type="RefSeq" id="WP_304447043.1">
    <property type="nucleotide sequence ID" value="NZ_JARRAH010000001.1"/>
</dbReference>
<dbReference type="AlphaFoldDB" id="A0ABD5U720"/>
<keyword evidence="1" id="KW-0472">Membrane</keyword>
<sequence>MESLVGGLVLTAIVLELVGFIGLAVAGLTVGVAAAMWTVALGLILVARVCERVGGPLTPRRV</sequence>
<protein>
    <recommendedName>
        <fullName evidence="4">NfeD family protein</fullName>
    </recommendedName>
</protein>
<organism evidence="2 3">
    <name type="scientific">Halomarina ordinaria</name>
    <dbReference type="NCBI Taxonomy" id="3033939"/>
    <lineage>
        <taxon>Archaea</taxon>
        <taxon>Methanobacteriati</taxon>
        <taxon>Methanobacteriota</taxon>
        <taxon>Stenosarchaea group</taxon>
        <taxon>Halobacteria</taxon>
        <taxon>Halobacteriales</taxon>
        <taxon>Natronomonadaceae</taxon>
        <taxon>Halomarina</taxon>
    </lineage>
</organism>
<keyword evidence="1" id="KW-1133">Transmembrane helix</keyword>
<proteinExistence type="predicted"/>
<keyword evidence="1" id="KW-0812">Transmembrane</keyword>
<accession>A0ABD5U720</accession>
<keyword evidence="3" id="KW-1185">Reference proteome</keyword>
<feature type="transmembrane region" description="Helical" evidence="1">
    <location>
        <begin position="7"/>
        <end position="26"/>
    </location>
</feature>
<evidence type="ECO:0008006" key="4">
    <source>
        <dbReference type="Google" id="ProtNLM"/>
    </source>
</evidence>
<dbReference type="EMBL" id="JBHSXM010000001">
    <property type="protein sequence ID" value="MFC6835340.1"/>
    <property type="molecule type" value="Genomic_DNA"/>
</dbReference>
<reference evidence="2 3" key="1">
    <citation type="journal article" date="2019" name="Int. J. Syst. Evol. Microbiol.">
        <title>The Global Catalogue of Microorganisms (GCM) 10K type strain sequencing project: providing services to taxonomists for standard genome sequencing and annotation.</title>
        <authorList>
            <consortium name="The Broad Institute Genomics Platform"/>
            <consortium name="The Broad Institute Genome Sequencing Center for Infectious Disease"/>
            <person name="Wu L."/>
            <person name="Ma J."/>
        </authorList>
    </citation>
    <scope>NUCLEOTIDE SEQUENCE [LARGE SCALE GENOMIC DNA]</scope>
    <source>
        <strain evidence="2 3">PSRA2</strain>
    </source>
</reference>